<dbReference type="CDD" id="cd02947">
    <property type="entry name" value="TRX_family"/>
    <property type="match status" value="1"/>
</dbReference>
<evidence type="ECO:0000313" key="2">
    <source>
        <dbReference type="EMBL" id="MCT9809099.1"/>
    </source>
</evidence>
<dbReference type="InterPro" id="IPR036249">
    <property type="entry name" value="Thioredoxin-like_sf"/>
</dbReference>
<name>A0ABT2PFK1_9BURK</name>
<keyword evidence="3" id="KW-1185">Reference proteome</keyword>
<gene>
    <name evidence="2" type="ORF">N0K08_00480</name>
</gene>
<comment type="caution">
    <text evidence="2">The sequence shown here is derived from an EMBL/GenBank/DDBJ whole genome shotgun (WGS) entry which is preliminary data.</text>
</comment>
<feature type="domain" description="Thioredoxin" evidence="1">
    <location>
        <begin position="16"/>
        <end position="104"/>
    </location>
</feature>
<dbReference type="InterPro" id="IPR013766">
    <property type="entry name" value="Thioredoxin_domain"/>
</dbReference>
<dbReference type="EMBL" id="JAODYH010000001">
    <property type="protein sequence ID" value="MCT9809099.1"/>
    <property type="molecule type" value="Genomic_DNA"/>
</dbReference>
<dbReference type="SUPFAM" id="SSF52833">
    <property type="entry name" value="Thioredoxin-like"/>
    <property type="match status" value="1"/>
</dbReference>
<evidence type="ECO:0000259" key="1">
    <source>
        <dbReference type="Pfam" id="PF00085"/>
    </source>
</evidence>
<sequence length="109" mass="12056">MPYQDQHLAQAPSLEAIQALRGNAVLEFGTAWCGHCQGAQPLIRDALHHRPDVAHVKVEDGPGRPLGRSYRVKLWPTLVFLRDGQEVGRSVRPQNAASLDAEMAKLPRD</sequence>
<proteinExistence type="predicted"/>
<protein>
    <submittedName>
        <fullName evidence="2">Thioredoxin family protein</fullName>
    </submittedName>
</protein>
<dbReference type="Gene3D" id="3.40.30.10">
    <property type="entry name" value="Glutaredoxin"/>
    <property type="match status" value="1"/>
</dbReference>
<dbReference type="Pfam" id="PF00085">
    <property type="entry name" value="Thioredoxin"/>
    <property type="match status" value="1"/>
</dbReference>
<accession>A0ABT2PFK1</accession>
<reference evidence="2 3" key="1">
    <citation type="submission" date="2022-09" db="EMBL/GenBank/DDBJ databases">
        <title>Draft genome of isolate Be4.</title>
        <authorList>
            <person name="Sanchez-Castro I."/>
            <person name="Martinez-Rodriguez P."/>
            <person name="Descostes M."/>
            <person name="Merroun M."/>
        </authorList>
    </citation>
    <scope>NUCLEOTIDE SEQUENCE [LARGE SCALE GENOMIC DNA]</scope>
    <source>
        <strain evidence="2 3">Be4</strain>
    </source>
</reference>
<evidence type="ECO:0000313" key="3">
    <source>
        <dbReference type="Proteomes" id="UP001525968"/>
    </source>
</evidence>
<dbReference type="RefSeq" id="WP_261498033.1">
    <property type="nucleotide sequence ID" value="NZ_JAODYH010000001.1"/>
</dbReference>
<organism evidence="2 3">
    <name type="scientific">Acidovorax bellezanensis</name>
    <dbReference type="NCBI Taxonomy" id="2976702"/>
    <lineage>
        <taxon>Bacteria</taxon>
        <taxon>Pseudomonadati</taxon>
        <taxon>Pseudomonadota</taxon>
        <taxon>Betaproteobacteria</taxon>
        <taxon>Burkholderiales</taxon>
        <taxon>Comamonadaceae</taxon>
        <taxon>Acidovorax</taxon>
    </lineage>
</organism>
<dbReference type="Proteomes" id="UP001525968">
    <property type="component" value="Unassembled WGS sequence"/>
</dbReference>